<keyword evidence="2" id="KW-1185">Reference proteome</keyword>
<dbReference type="Proteomes" id="UP000887013">
    <property type="component" value="Unassembled WGS sequence"/>
</dbReference>
<protein>
    <submittedName>
        <fullName evidence="1">Uncharacterized protein</fullName>
    </submittedName>
</protein>
<organism evidence="1 2">
    <name type="scientific">Nephila pilipes</name>
    <name type="common">Giant wood spider</name>
    <name type="synonym">Nephila maculata</name>
    <dbReference type="NCBI Taxonomy" id="299642"/>
    <lineage>
        <taxon>Eukaryota</taxon>
        <taxon>Metazoa</taxon>
        <taxon>Ecdysozoa</taxon>
        <taxon>Arthropoda</taxon>
        <taxon>Chelicerata</taxon>
        <taxon>Arachnida</taxon>
        <taxon>Araneae</taxon>
        <taxon>Araneomorphae</taxon>
        <taxon>Entelegynae</taxon>
        <taxon>Araneoidea</taxon>
        <taxon>Nephilidae</taxon>
        <taxon>Nephila</taxon>
    </lineage>
</organism>
<comment type="caution">
    <text evidence="1">The sequence shown here is derived from an EMBL/GenBank/DDBJ whole genome shotgun (WGS) entry which is preliminary data.</text>
</comment>
<evidence type="ECO:0000313" key="2">
    <source>
        <dbReference type="Proteomes" id="UP000887013"/>
    </source>
</evidence>
<proteinExistence type="predicted"/>
<evidence type="ECO:0000313" key="1">
    <source>
        <dbReference type="EMBL" id="GFU02382.1"/>
    </source>
</evidence>
<gene>
    <name evidence="1" type="ORF">NPIL_319781</name>
</gene>
<reference evidence="1" key="1">
    <citation type="submission" date="2020-08" db="EMBL/GenBank/DDBJ databases">
        <title>Multicomponent nature underlies the extraordinary mechanical properties of spider dragline silk.</title>
        <authorList>
            <person name="Kono N."/>
            <person name="Nakamura H."/>
            <person name="Mori M."/>
            <person name="Yoshida Y."/>
            <person name="Ohtoshi R."/>
            <person name="Malay A.D."/>
            <person name="Moran D.A.P."/>
            <person name="Tomita M."/>
            <person name="Numata K."/>
            <person name="Arakawa K."/>
        </authorList>
    </citation>
    <scope>NUCLEOTIDE SEQUENCE</scope>
</reference>
<accession>A0A8X6UD23</accession>
<dbReference type="AlphaFoldDB" id="A0A8X6UD23"/>
<dbReference type="EMBL" id="BMAW01076625">
    <property type="protein sequence ID" value="GFU02382.1"/>
    <property type="molecule type" value="Genomic_DNA"/>
</dbReference>
<name>A0A8X6UD23_NEPPI</name>
<sequence>MPGTICGREEVVLATGVYRERNEYSSSGKRRRVTGDMQPSFGTVEPGMLMETRQYDVMMSSLRSAPQPASLKIFVLIKDVFNTMFGVTHDLGARIYLYRLKVIRHMLQWIRYVLIWYCCD</sequence>